<sequence>MSTNNHADAASEAERADLLAKRVESISNLASFSYKIAAAAGALITLGYLFNIKFFPSGLTPGEVVFFVFVAIAFGFVYVVLLMYGAISSIWFVHLISFLERVYNRPPRTISAANWPSLRKLVSQRKIKKFARFRWAVLTKFRKSRKQVQERRKASGAAEYSMPREVQGGAYLFMSVMMFAVMVLLAWVYHDVSLARLLIAFFLAGFIALVITGLPAERLGFSTLNDKHSRPPAWVRWLFVAIIPLGIVLLFGGPQPLMNLVFERLGIRIPDVSIEVNESERGTIERISDVVGHPILDCRRIEGGRLLIHGADVLWTGVGNTSFVSFSVLEPKENVSFGNDRRAIRYATLRLDTGAMRVVSAKPPINPCFDLANDMLFKTGSFELTSLAQTQLKSVMSAIEASGTPRRIVVRGHSDARHITGPLAETLGDNQRLSELRASAVATVLRRLIANQDVEIVSTGAGSREPKVKCPSETTGTRYEVEQCNAPNRRVEIRVTYARGGGKSGTD</sequence>
<name>A0A6P2Z1D5_9BURK</name>
<feature type="transmembrane region" description="Helical" evidence="2">
    <location>
        <begin position="170"/>
        <end position="189"/>
    </location>
</feature>
<dbReference type="CDD" id="cd07185">
    <property type="entry name" value="OmpA_C-like"/>
    <property type="match status" value="1"/>
</dbReference>
<feature type="transmembrane region" description="Helical" evidence="2">
    <location>
        <begin position="32"/>
        <end position="52"/>
    </location>
</feature>
<evidence type="ECO:0000313" key="4">
    <source>
        <dbReference type="EMBL" id="VWD28377.1"/>
    </source>
</evidence>
<feature type="transmembrane region" description="Helical" evidence="2">
    <location>
        <begin position="195"/>
        <end position="214"/>
    </location>
</feature>
<proteinExistence type="predicted"/>
<evidence type="ECO:0000259" key="3">
    <source>
        <dbReference type="PROSITE" id="PS51123"/>
    </source>
</evidence>
<dbReference type="GO" id="GO:0016020">
    <property type="term" value="C:membrane"/>
    <property type="evidence" value="ECO:0007669"/>
    <property type="project" value="UniProtKB-UniRule"/>
</dbReference>
<dbReference type="AlphaFoldDB" id="A0A6P2Z1D5"/>
<dbReference type="InterPro" id="IPR006665">
    <property type="entry name" value="OmpA-like"/>
</dbReference>
<accession>A0A6P2Z1D5</accession>
<dbReference type="PANTHER" id="PTHR30329:SF21">
    <property type="entry name" value="LIPOPROTEIN YIAD-RELATED"/>
    <property type="match status" value="1"/>
</dbReference>
<gene>
    <name evidence="4" type="ORF">BCO71171_03738</name>
</gene>
<dbReference type="InterPro" id="IPR050330">
    <property type="entry name" value="Bact_OuterMem_StrucFunc"/>
</dbReference>
<evidence type="ECO:0000256" key="2">
    <source>
        <dbReference type="SAM" id="Phobius"/>
    </source>
</evidence>
<evidence type="ECO:0000256" key="1">
    <source>
        <dbReference type="PROSITE-ProRule" id="PRU00473"/>
    </source>
</evidence>
<keyword evidence="2" id="KW-1133">Transmembrane helix</keyword>
<protein>
    <recommendedName>
        <fullName evidence="3">OmpA-like domain-containing protein</fullName>
    </recommendedName>
</protein>
<dbReference type="RefSeq" id="WP_089427484.1">
    <property type="nucleotide sequence ID" value="NZ_CABVQT010000009.1"/>
</dbReference>
<feature type="transmembrane region" description="Helical" evidence="2">
    <location>
        <begin position="234"/>
        <end position="253"/>
    </location>
</feature>
<feature type="transmembrane region" description="Helical" evidence="2">
    <location>
        <begin position="64"/>
        <end position="93"/>
    </location>
</feature>
<dbReference type="Gene3D" id="3.30.1330.60">
    <property type="entry name" value="OmpA-like domain"/>
    <property type="match status" value="1"/>
</dbReference>
<dbReference type="PROSITE" id="PS51123">
    <property type="entry name" value="OMPA_2"/>
    <property type="match status" value="1"/>
</dbReference>
<keyword evidence="1 2" id="KW-0472">Membrane</keyword>
<organism evidence="4 5">
    <name type="scientific">Burkholderia contaminans</name>
    <dbReference type="NCBI Taxonomy" id="488447"/>
    <lineage>
        <taxon>Bacteria</taxon>
        <taxon>Pseudomonadati</taxon>
        <taxon>Pseudomonadota</taxon>
        <taxon>Betaproteobacteria</taxon>
        <taxon>Burkholderiales</taxon>
        <taxon>Burkholderiaceae</taxon>
        <taxon>Burkholderia</taxon>
        <taxon>Burkholderia cepacia complex</taxon>
    </lineage>
</organism>
<reference evidence="4 5" key="1">
    <citation type="submission" date="2019-09" db="EMBL/GenBank/DDBJ databases">
        <authorList>
            <person name="Depoorter E."/>
        </authorList>
    </citation>
    <scope>NUCLEOTIDE SEQUENCE [LARGE SCALE GENOMIC DNA]</scope>
    <source>
        <strain evidence="4">R-71171</strain>
    </source>
</reference>
<dbReference type="SUPFAM" id="SSF103088">
    <property type="entry name" value="OmpA-like"/>
    <property type="match status" value="1"/>
</dbReference>
<evidence type="ECO:0000313" key="5">
    <source>
        <dbReference type="Proteomes" id="UP000494182"/>
    </source>
</evidence>
<dbReference type="Proteomes" id="UP000494182">
    <property type="component" value="Unassembled WGS sequence"/>
</dbReference>
<dbReference type="InterPro" id="IPR036737">
    <property type="entry name" value="OmpA-like_sf"/>
</dbReference>
<dbReference type="Pfam" id="PF00691">
    <property type="entry name" value="OmpA"/>
    <property type="match status" value="1"/>
</dbReference>
<keyword evidence="2" id="KW-0812">Transmembrane</keyword>
<dbReference type="EMBL" id="CABVQT010000009">
    <property type="protein sequence ID" value="VWD28377.1"/>
    <property type="molecule type" value="Genomic_DNA"/>
</dbReference>
<dbReference type="PANTHER" id="PTHR30329">
    <property type="entry name" value="STATOR ELEMENT OF FLAGELLAR MOTOR COMPLEX"/>
    <property type="match status" value="1"/>
</dbReference>
<feature type="domain" description="OmpA-like" evidence="3">
    <location>
        <begin position="364"/>
        <end position="499"/>
    </location>
</feature>